<protein>
    <recommendedName>
        <fullName evidence="4">Secreted protein</fullName>
    </recommendedName>
</protein>
<evidence type="ECO:0000256" key="1">
    <source>
        <dbReference type="SAM" id="SignalP"/>
    </source>
</evidence>
<dbReference type="EMBL" id="CSUW01000011">
    <property type="protein sequence ID" value="CPT56826.1"/>
    <property type="molecule type" value="Genomic_DNA"/>
</dbReference>
<gene>
    <name evidence="2" type="ORF">ERS075527_04226</name>
</gene>
<sequence>MMTIGRLTAGIVIAAAAIACQAIPAPEAAGQPPQGFPDLSGFRAVDPVPFRHQSRGGLYSSFVTADGLISCTMASGSSSGCRGDLPGAPRSEGGNGAGCTVVSGWDQYSFSSTTVHCPPYADEKLNKNEKLIDGDMVCAVGGDRLVACINTRGNHGFVLRPEGSWTF</sequence>
<feature type="chain" id="PRO_5044311158" description="Secreted protein" evidence="1">
    <location>
        <begin position="25"/>
        <end position="167"/>
    </location>
</feature>
<organism evidence="2 3">
    <name type="scientific">Mycobacteroides abscessus</name>
    <dbReference type="NCBI Taxonomy" id="36809"/>
    <lineage>
        <taxon>Bacteria</taxon>
        <taxon>Bacillati</taxon>
        <taxon>Actinomycetota</taxon>
        <taxon>Actinomycetes</taxon>
        <taxon>Mycobacteriales</taxon>
        <taxon>Mycobacteriaceae</taxon>
        <taxon>Mycobacteroides</taxon>
    </lineage>
</organism>
<keyword evidence="1" id="KW-0732">Signal</keyword>
<evidence type="ECO:0008006" key="4">
    <source>
        <dbReference type="Google" id="ProtNLM"/>
    </source>
</evidence>
<dbReference type="Proteomes" id="UP000038487">
    <property type="component" value="Unassembled WGS sequence"/>
</dbReference>
<proteinExistence type="predicted"/>
<dbReference type="AlphaFoldDB" id="A0AB33T969"/>
<feature type="signal peptide" evidence="1">
    <location>
        <begin position="1"/>
        <end position="24"/>
    </location>
</feature>
<evidence type="ECO:0000313" key="3">
    <source>
        <dbReference type="Proteomes" id="UP000038487"/>
    </source>
</evidence>
<name>A0AB33T969_9MYCO</name>
<evidence type="ECO:0000313" key="2">
    <source>
        <dbReference type="EMBL" id="CPT56826.1"/>
    </source>
</evidence>
<dbReference type="PROSITE" id="PS51257">
    <property type="entry name" value="PROKAR_LIPOPROTEIN"/>
    <property type="match status" value="1"/>
</dbReference>
<accession>A0AB33T969</accession>
<reference evidence="2 3" key="1">
    <citation type="submission" date="2015-03" db="EMBL/GenBank/DDBJ databases">
        <authorList>
            <consortium name="Pathogen Informatics"/>
            <person name="Murphy D."/>
        </authorList>
    </citation>
    <scope>NUCLEOTIDE SEQUENCE [LARGE SCALE GENOMIC DNA]</scope>
    <source>
        <strain evidence="2 3">PAP036</strain>
    </source>
</reference>
<comment type="caution">
    <text evidence="2">The sequence shown here is derived from an EMBL/GenBank/DDBJ whole genome shotgun (WGS) entry which is preliminary data.</text>
</comment>